<keyword evidence="1" id="KW-0472">Membrane</keyword>
<sequence>MDKKNDKFKTEHAAEFVPNKMNYKEFRGDETAYVTGIWGYLGVIASIISLFTYPVTLGILGAFLGFVSVFSGAKTLGYTAIAIGLLSSLSSLLFRVALLSFILSILF</sequence>
<protein>
    <recommendedName>
        <fullName evidence="6">DUF4190 domain-containing protein</fullName>
    </recommendedName>
</protein>
<evidence type="ECO:0000256" key="1">
    <source>
        <dbReference type="SAM" id="Phobius"/>
    </source>
</evidence>
<dbReference type="AlphaFoldDB" id="A0A150FS08"/>
<proteinExistence type="predicted"/>
<feature type="transmembrane region" description="Helical" evidence="1">
    <location>
        <begin position="31"/>
        <end position="51"/>
    </location>
</feature>
<feature type="transmembrane region" description="Helical" evidence="1">
    <location>
        <begin position="80"/>
        <end position="106"/>
    </location>
</feature>
<reference evidence="2 4" key="1">
    <citation type="submission" date="2016-02" db="EMBL/GenBank/DDBJ databases">
        <title>Draft genome sequence for Clostridium paradoxum JW-YL-7.</title>
        <authorList>
            <person name="Utturkar S.M."/>
            <person name="Lancaster A."/>
            <person name="Poole F.L."/>
            <person name="Adams M.W."/>
            <person name="Brown S.D."/>
        </authorList>
    </citation>
    <scope>NUCLEOTIDE SEQUENCE [LARGE SCALE GENOMIC DNA]</scope>
    <source>
        <strain evidence="2 4">JW-YL-7</strain>
    </source>
</reference>
<comment type="caution">
    <text evidence="2">The sequence shown here is derived from an EMBL/GenBank/DDBJ whole genome shotgun (WGS) entry which is preliminary data.</text>
</comment>
<accession>A0A150FS08</accession>
<dbReference type="EMBL" id="LSFY01000001">
    <property type="protein sequence ID" value="KXZ40403.1"/>
    <property type="molecule type" value="Genomic_DNA"/>
</dbReference>
<dbReference type="STRING" id="1121328.JWYL7_1478"/>
<evidence type="ECO:0000313" key="5">
    <source>
        <dbReference type="Proteomes" id="UP000323392"/>
    </source>
</evidence>
<dbReference type="EMBL" id="FRBG01000001">
    <property type="protein sequence ID" value="SHK34075.1"/>
    <property type="molecule type" value="Genomic_DNA"/>
</dbReference>
<evidence type="ECO:0008006" key="6">
    <source>
        <dbReference type="Google" id="ProtNLM"/>
    </source>
</evidence>
<dbReference type="Proteomes" id="UP000323392">
    <property type="component" value="Unassembled WGS sequence"/>
</dbReference>
<keyword evidence="1" id="KW-0812">Transmembrane</keyword>
<reference evidence="3 5" key="2">
    <citation type="submission" date="2016-11" db="EMBL/GenBank/DDBJ databases">
        <authorList>
            <person name="Varghese N."/>
            <person name="Submissions S."/>
        </authorList>
    </citation>
    <scope>NUCLEOTIDE SEQUENCE [LARGE SCALE GENOMIC DNA]</scope>
    <source>
        <strain evidence="3 5">DSM 7308</strain>
    </source>
</reference>
<dbReference type="Proteomes" id="UP000092605">
    <property type="component" value="Unassembled WGS sequence"/>
</dbReference>
<dbReference type="OrthoDB" id="2943217at2"/>
<dbReference type="InterPro" id="IPR055338">
    <property type="entry name" value="YqfX-like"/>
</dbReference>
<keyword evidence="1" id="KW-1133">Transmembrane helix</keyword>
<evidence type="ECO:0000313" key="4">
    <source>
        <dbReference type="Proteomes" id="UP000092605"/>
    </source>
</evidence>
<dbReference type="PANTHER" id="PTHR40040:SF1">
    <property type="entry name" value="MEMBRANE PROTEIN"/>
    <property type="match status" value="1"/>
</dbReference>
<dbReference type="RefSeq" id="WP_066071208.1">
    <property type="nucleotide sequence ID" value="NZ_FRBG01000001.1"/>
</dbReference>
<gene>
    <name evidence="2" type="ORF">JWYL7_1478</name>
    <name evidence="3" type="ORF">SAMN05661008_00043</name>
</gene>
<evidence type="ECO:0000313" key="2">
    <source>
        <dbReference type="EMBL" id="KXZ40403.1"/>
    </source>
</evidence>
<dbReference type="PANTHER" id="PTHR40040">
    <property type="entry name" value="SMALL HYDROPHOBIC PROTEIN-RELATED"/>
    <property type="match status" value="1"/>
</dbReference>
<evidence type="ECO:0000313" key="3">
    <source>
        <dbReference type="EMBL" id="SHK34075.1"/>
    </source>
</evidence>
<keyword evidence="5" id="KW-1185">Reference proteome</keyword>
<dbReference type="PATRIC" id="fig|1121328.3.peg.1487"/>
<organism evidence="2 4">
    <name type="scientific">Alkalithermobacter thermoalcaliphilus JW-YL-7 = DSM 7308</name>
    <dbReference type="NCBI Taxonomy" id="1121328"/>
    <lineage>
        <taxon>Bacteria</taxon>
        <taxon>Bacillati</taxon>
        <taxon>Bacillota</taxon>
        <taxon>Clostridia</taxon>
        <taxon>Peptostreptococcales</taxon>
        <taxon>Tepidibacteraceae</taxon>
        <taxon>Alkalithermobacter</taxon>
    </lineage>
</organism>
<name>A0A150FS08_CLOPD</name>